<dbReference type="HOGENOM" id="CLU_008243_0_0_1"/>
<feature type="region of interest" description="Disordered" evidence="2">
    <location>
        <begin position="129"/>
        <end position="171"/>
    </location>
</feature>
<evidence type="ECO:0000313" key="5">
    <source>
        <dbReference type="Proteomes" id="UP000029964"/>
    </source>
</evidence>
<feature type="compositionally biased region" description="Basic and acidic residues" evidence="2">
    <location>
        <begin position="153"/>
        <end position="164"/>
    </location>
</feature>
<dbReference type="InterPro" id="IPR013087">
    <property type="entry name" value="Znf_C2H2_type"/>
</dbReference>
<dbReference type="GO" id="GO:0008270">
    <property type="term" value="F:zinc ion binding"/>
    <property type="evidence" value="ECO:0007669"/>
    <property type="project" value="UniProtKB-KW"/>
</dbReference>
<keyword evidence="1" id="KW-0863">Zinc-finger</keyword>
<gene>
    <name evidence="4" type="ORF">ACRE_018750</name>
</gene>
<evidence type="ECO:0000313" key="4">
    <source>
        <dbReference type="EMBL" id="KFH47248.1"/>
    </source>
</evidence>
<feature type="region of interest" description="Disordered" evidence="2">
    <location>
        <begin position="537"/>
        <end position="574"/>
    </location>
</feature>
<reference evidence="5" key="1">
    <citation type="journal article" date="2014" name="Genome Announc.">
        <title>Genome sequence and annotation of Acremonium chrysogenum, producer of the beta-lactam antibiotic cephalosporin C.</title>
        <authorList>
            <person name="Terfehr D."/>
            <person name="Dahlmann T.A."/>
            <person name="Specht T."/>
            <person name="Zadra I."/>
            <person name="Kuernsteiner H."/>
            <person name="Kueck U."/>
        </authorList>
    </citation>
    <scope>NUCLEOTIDE SEQUENCE [LARGE SCALE GENOMIC DNA]</scope>
    <source>
        <strain evidence="5">ATCC 11550 / CBS 779.69 / DSM 880 / IAM 14645 / JCM 23072 / IMI 49137</strain>
    </source>
</reference>
<feature type="compositionally biased region" description="Low complexity" evidence="2">
    <location>
        <begin position="668"/>
        <end position="680"/>
    </location>
</feature>
<name>A0A086TD16_HAPC1</name>
<evidence type="ECO:0000256" key="2">
    <source>
        <dbReference type="SAM" id="MobiDB-lite"/>
    </source>
</evidence>
<feature type="region of interest" description="Disordered" evidence="2">
    <location>
        <begin position="1"/>
        <end position="57"/>
    </location>
</feature>
<dbReference type="OrthoDB" id="9368434at2759"/>
<dbReference type="EMBL" id="JPKY01000011">
    <property type="protein sequence ID" value="KFH47248.1"/>
    <property type="molecule type" value="Genomic_DNA"/>
</dbReference>
<dbReference type="SMART" id="SM00355">
    <property type="entry name" value="ZnF_C2H2"/>
    <property type="match status" value="3"/>
</dbReference>
<sequence>MSLSNPRRRSPVAAPAQPSESGLALKTSMGLRKGATFHSPTTPTPAASQTFLPPRLPRSQSHMADVVDANRRRIALTLTEIDEALSLDKLSLSPKEEKKDCLRDTSLPVPRGFLDLPIVDPAMERRVLRPRSVRRTNHASDSGIGSSLASTSTKEKGEGVDSSKTKKFKRQGSAAAITRSVVSANMEGLPSLGPKAVNRIHEHTLGPLLEKSVLKDFEPIVLDIPRRIRSKEIICLRDLEKTLLFMAPVSQLSTDTGVWGDTYRTLLEKEKAKTGILYLDFCLTSIRCIQATVEYLTDREQVRPGDRPYTNGYFIDLKDQILQYGRDLAASKGDDSMDIDRYVPRFVPLQSGANTALRSEEIQLYGGLSENGRPAELVRVKKDGTIISMATGKPVDISSTDSPIQFKRSLSEQREDDEEIMRSMARRKKNATPEELAPKRCSHAGCSKEFKRPCDLTKHEKTHSRPWKCPIPTCKYHEFGWPTEKEMDRHVNDKHSDKPAMFECHFKPCPYKSKRESNCKQHMEKAHGWTYVRTKTNGGKKLSANPTISDPHTPRLASASSPSDAYSVPTPPQDSYVHQTRATDFPQYPSEADWLANYGLGPDNLEGMELTLEHLSPSSAASYEQCPPYQNGSQFVTEEDIYAATAHIPHQLPLPDESLMYNKMMPQQHLPPHQQHTQRPPQHPNLHHHQHHGAQMQQPFGPAQPFHAAQGAVPPHFSPNAQQNTMLYTPPDQVDDGYEETFTGVDGADFQLFPANMSKGNAMQPLFGGVPSADLGFSQTSQPEIFQQIDLSQLDYHNFHE</sequence>
<comment type="caution">
    <text evidence="4">The sequence shown here is derived from an EMBL/GenBank/DDBJ whole genome shotgun (WGS) entry which is preliminary data.</text>
</comment>
<organism evidence="4 5">
    <name type="scientific">Hapsidospora chrysogenum (strain ATCC 11550 / CBS 779.69 / DSM 880 / IAM 14645 / JCM 23072 / IMI 49137)</name>
    <name type="common">Acremonium chrysogenum</name>
    <dbReference type="NCBI Taxonomy" id="857340"/>
    <lineage>
        <taxon>Eukaryota</taxon>
        <taxon>Fungi</taxon>
        <taxon>Dikarya</taxon>
        <taxon>Ascomycota</taxon>
        <taxon>Pezizomycotina</taxon>
        <taxon>Sordariomycetes</taxon>
        <taxon>Hypocreomycetidae</taxon>
        <taxon>Hypocreales</taxon>
        <taxon>Bionectriaceae</taxon>
        <taxon>Hapsidospora</taxon>
    </lineage>
</organism>
<feature type="compositionally biased region" description="Polar residues" evidence="2">
    <location>
        <begin position="139"/>
        <end position="152"/>
    </location>
</feature>
<proteinExistence type="predicted"/>
<dbReference type="PROSITE" id="PS50157">
    <property type="entry name" value="ZINC_FINGER_C2H2_2"/>
    <property type="match status" value="1"/>
</dbReference>
<feature type="domain" description="C2H2-type" evidence="3">
    <location>
        <begin position="439"/>
        <end position="468"/>
    </location>
</feature>
<accession>A0A086TD16</accession>
<dbReference type="Proteomes" id="UP000029964">
    <property type="component" value="Unassembled WGS sequence"/>
</dbReference>
<dbReference type="PROSITE" id="PS00028">
    <property type="entry name" value="ZINC_FINGER_C2H2_1"/>
    <property type="match status" value="1"/>
</dbReference>
<dbReference type="AlphaFoldDB" id="A0A086TD16"/>
<keyword evidence="1" id="KW-0479">Metal-binding</keyword>
<keyword evidence="1" id="KW-0862">Zinc</keyword>
<dbReference type="Gene3D" id="3.30.160.60">
    <property type="entry name" value="Classic Zinc Finger"/>
    <property type="match status" value="1"/>
</dbReference>
<evidence type="ECO:0000256" key="1">
    <source>
        <dbReference type="PROSITE-ProRule" id="PRU00042"/>
    </source>
</evidence>
<feature type="region of interest" description="Disordered" evidence="2">
    <location>
        <begin position="668"/>
        <end position="730"/>
    </location>
</feature>
<keyword evidence="5" id="KW-1185">Reference proteome</keyword>
<dbReference type="STRING" id="857340.A0A086TD16"/>
<feature type="compositionally biased region" description="Basic residues" evidence="2">
    <location>
        <begin position="1"/>
        <end position="10"/>
    </location>
</feature>
<evidence type="ECO:0000259" key="3">
    <source>
        <dbReference type="PROSITE" id="PS50157"/>
    </source>
</evidence>
<protein>
    <submittedName>
        <fullName evidence="4">Zinc finger transcription factor-like protein</fullName>
    </submittedName>
</protein>